<keyword evidence="1" id="KW-0812">Transmembrane</keyword>
<reference evidence="2 3" key="1">
    <citation type="submission" date="2019-04" db="EMBL/GenBank/DDBJ databases">
        <title>Friends and foes A comparative genomics study of 23 Aspergillus species from section Flavi.</title>
        <authorList>
            <consortium name="DOE Joint Genome Institute"/>
            <person name="Kjaerbolling I."/>
            <person name="Vesth T."/>
            <person name="Frisvad J.C."/>
            <person name="Nybo J.L."/>
            <person name="Theobald S."/>
            <person name="Kildgaard S."/>
            <person name="Isbrandt T."/>
            <person name="Kuo A."/>
            <person name="Sato A."/>
            <person name="Lyhne E.K."/>
            <person name="Kogle M.E."/>
            <person name="Wiebenga A."/>
            <person name="Kun R.S."/>
            <person name="Lubbers R.J."/>
            <person name="Makela M.R."/>
            <person name="Barry K."/>
            <person name="Chovatia M."/>
            <person name="Clum A."/>
            <person name="Daum C."/>
            <person name="Haridas S."/>
            <person name="He G."/>
            <person name="LaButti K."/>
            <person name="Lipzen A."/>
            <person name="Mondo S."/>
            <person name="Riley R."/>
            <person name="Salamov A."/>
            <person name="Simmons B.A."/>
            <person name="Magnuson J.K."/>
            <person name="Henrissat B."/>
            <person name="Mortensen U.H."/>
            <person name="Larsen T.O."/>
            <person name="Devries R.P."/>
            <person name="Grigoriev I.V."/>
            <person name="Machida M."/>
            <person name="Baker S.E."/>
            <person name="Andersen M.R."/>
        </authorList>
    </citation>
    <scope>NUCLEOTIDE SEQUENCE [LARGE SCALE GENOMIC DNA]</scope>
    <source>
        <strain evidence="2 3">CBS 117625</strain>
    </source>
</reference>
<organism evidence="2 3">
    <name type="scientific">Aspergillus pseudotamarii</name>
    <dbReference type="NCBI Taxonomy" id="132259"/>
    <lineage>
        <taxon>Eukaryota</taxon>
        <taxon>Fungi</taxon>
        <taxon>Dikarya</taxon>
        <taxon>Ascomycota</taxon>
        <taxon>Pezizomycotina</taxon>
        <taxon>Eurotiomycetes</taxon>
        <taxon>Eurotiomycetidae</taxon>
        <taxon>Eurotiales</taxon>
        <taxon>Aspergillaceae</taxon>
        <taxon>Aspergillus</taxon>
        <taxon>Aspergillus subgen. Circumdati</taxon>
    </lineage>
</organism>
<dbReference type="AlphaFoldDB" id="A0A5N6SJN5"/>
<keyword evidence="1" id="KW-1133">Transmembrane helix</keyword>
<name>A0A5N6SJN5_ASPPS</name>
<evidence type="ECO:0000256" key="1">
    <source>
        <dbReference type="SAM" id="Phobius"/>
    </source>
</evidence>
<feature type="transmembrane region" description="Helical" evidence="1">
    <location>
        <begin position="12"/>
        <end position="30"/>
    </location>
</feature>
<dbReference type="GeneID" id="43639945"/>
<dbReference type="RefSeq" id="XP_031909367.1">
    <property type="nucleotide sequence ID" value="XM_032055735.1"/>
</dbReference>
<keyword evidence="1" id="KW-0472">Membrane</keyword>
<proteinExistence type="predicted"/>
<keyword evidence="3" id="KW-1185">Reference proteome</keyword>
<dbReference type="Proteomes" id="UP000325672">
    <property type="component" value="Unassembled WGS sequence"/>
</dbReference>
<accession>A0A5N6SJN5</accession>
<gene>
    <name evidence="2" type="ORF">BDV38DRAFT_258495</name>
</gene>
<dbReference type="EMBL" id="ML743618">
    <property type="protein sequence ID" value="KAE8133304.1"/>
    <property type="molecule type" value="Genomic_DNA"/>
</dbReference>
<evidence type="ECO:0000313" key="3">
    <source>
        <dbReference type="Proteomes" id="UP000325672"/>
    </source>
</evidence>
<feature type="transmembrane region" description="Helical" evidence="1">
    <location>
        <begin position="50"/>
        <end position="71"/>
    </location>
</feature>
<protein>
    <submittedName>
        <fullName evidence="2">Uncharacterized protein</fullName>
    </submittedName>
</protein>
<sequence>MDSPSAKIAREIYAGELAMWIMAICLFLRVDHGYLFFFLEADFGRTGLYFALLSPCGPCTIGGSSYNFMLFKLLETSDNPIAWHCV</sequence>
<evidence type="ECO:0000313" key="2">
    <source>
        <dbReference type="EMBL" id="KAE8133304.1"/>
    </source>
</evidence>